<proteinExistence type="predicted"/>
<gene>
    <name evidence="6" type="ORF">PLOB_00045102</name>
</gene>
<organism evidence="6 7">
    <name type="scientific">Porites lobata</name>
    <dbReference type="NCBI Taxonomy" id="104759"/>
    <lineage>
        <taxon>Eukaryota</taxon>
        <taxon>Metazoa</taxon>
        <taxon>Cnidaria</taxon>
        <taxon>Anthozoa</taxon>
        <taxon>Hexacorallia</taxon>
        <taxon>Scleractinia</taxon>
        <taxon>Fungiina</taxon>
        <taxon>Poritidae</taxon>
        <taxon>Porites</taxon>
    </lineage>
</organism>
<keyword evidence="7" id="KW-1185">Reference proteome</keyword>
<feature type="non-terminal residue" evidence="6">
    <location>
        <position position="1"/>
    </location>
</feature>
<feature type="disulfide bond" evidence="4">
    <location>
        <begin position="123"/>
        <end position="140"/>
    </location>
</feature>
<dbReference type="InterPro" id="IPR044913">
    <property type="entry name" value="P_trefoil_dom_sf"/>
</dbReference>
<dbReference type="PRINTS" id="PR00680">
    <property type="entry name" value="PTREFOIL"/>
</dbReference>
<name>A0ABN8SEC2_9CNID</name>
<sequence length="229" mass="25770">APTCDVQSQNRYECGWLGIDKQTCLKRGCCWDESDPNAKYCYVKGNSHLPDGLCPVAPSERVECGYYGITKEECLNRTCCWDETVTAFGARWCFKQPSKLNICDIKPENRNECGWFGIDQATCEKKGCCWDSTHPDALFCYNSKRGPPPTCDVQSQNRYECGWLGIDEQTCLKRGCCWDKSDPNAKYCYVKGHSKSSLVQIKGMCICTDLPDGLCPVAPLNEWNVDIMG</sequence>
<keyword evidence="2" id="KW-0964">Secreted</keyword>
<dbReference type="CDD" id="cd00111">
    <property type="entry name" value="Trefoil"/>
    <property type="match status" value="4"/>
</dbReference>
<feature type="domain" description="P-type" evidence="5">
    <location>
        <begin position="101"/>
        <end position="144"/>
    </location>
</feature>
<evidence type="ECO:0000256" key="1">
    <source>
        <dbReference type="ARBA" id="ARBA00004613"/>
    </source>
</evidence>
<comment type="caution">
    <text evidence="6">The sequence shown here is derived from an EMBL/GenBank/DDBJ whole genome shotgun (WGS) entry which is preliminary data.</text>
</comment>
<feature type="disulfide bond" evidence="4">
    <location>
        <begin position="14"/>
        <end position="29"/>
    </location>
</feature>
<dbReference type="Pfam" id="PF00088">
    <property type="entry name" value="Trefoil"/>
    <property type="match status" value="4"/>
</dbReference>
<evidence type="ECO:0000256" key="3">
    <source>
        <dbReference type="ARBA" id="ARBA00023157"/>
    </source>
</evidence>
<evidence type="ECO:0000256" key="4">
    <source>
        <dbReference type="PROSITE-ProRule" id="PRU00779"/>
    </source>
</evidence>
<protein>
    <recommendedName>
        <fullName evidence="5">P-type domain-containing protein</fullName>
    </recommendedName>
</protein>
<feature type="domain" description="P-type" evidence="5">
    <location>
        <begin position="52"/>
        <end position="97"/>
    </location>
</feature>
<evidence type="ECO:0000259" key="5">
    <source>
        <dbReference type="PROSITE" id="PS51448"/>
    </source>
</evidence>
<dbReference type="PANTHER" id="PTHR13826:SF14">
    <property type="entry name" value="TREFOIL FACTOR 2"/>
    <property type="match status" value="1"/>
</dbReference>
<feature type="disulfide bond" evidence="4">
    <location>
        <begin position="161"/>
        <end position="176"/>
    </location>
</feature>
<dbReference type="InterPro" id="IPR000519">
    <property type="entry name" value="P_trefoil_dom"/>
</dbReference>
<feature type="disulfide bond" evidence="4">
    <location>
        <begin position="113"/>
        <end position="128"/>
    </location>
</feature>
<reference evidence="6 7" key="1">
    <citation type="submission" date="2022-05" db="EMBL/GenBank/DDBJ databases">
        <authorList>
            <consortium name="Genoscope - CEA"/>
            <person name="William W."/>
        </authorList>
    </citation>
    <scope>NUCLEOTIDE SEQUENCE [LARGE SCALE GENOMIC DNA]</scope>
</reference>
<dbReference type="EMBL" id="CALNXK010000782">
    <property type="protein sequence ID" value="CAH3189909.1"/>
    <property type="molecule type" value="Genomic_DNA"/>
</dbReference>
<evidence type="ECO:0000256" key="2">
    <source>
        <dbReference type="ARBA" id="ARBA00022525"/>
    </source>
</evidence>
<dbReference type="Proteomes" id="UP001159405">
    <property type="component" value="Unassembled WGS sequence"/>
</dbReference>
<dbReference type="SMART" id="SM00018">
    <property type="entry name" value="PD"/>
    <property type="match status" value="4"/>
</dbReference>
<feature type="domain" description="P-type" evidence="5">
    <location>
        <begin position="149"/>
        <end position="192"/>
    </location>
</feature>
<feature type="disulfide bond" evidence="4">
    <location>
        <begin position="103"/>
        <end position="129"/>
    </location>
</feature>
<feature type="disulfide bond" evidence="4">
    <location>
        <begin position="171"/>
        <end position="188"/>
    </location>
</feature>
<feature type="disulfide bond" evidence="4">
    <location>
        <begin position="64"/>
        <end position="79"/>
    </location>
</feature>
<dbReference type="PANTHER" id="PTHR13826">
    <property type="entry name" value="INTESTINAL TREFOIL FACTOR-RELATED"/>
    <property type="match status" value="1"/>
</dbReference>
<feature type="disulfide bond" evidence="4">
    <location>
        <begin position="24"/>
        <end position="41"/>
    </location>
</feature>
<feature type="disulfide bond" evidence="4">
    <location>
        <begin position="4"/>
        <end position="30"/>
    </location>
</feature>
<dbReference type="PROSITE" id="PS51448">
    <property type="entry name" value="P_TREFOIL_2"/>
    <property type="match status" value="4"/>
</dbReference>
<dbReference type="InterPro" id="IPR017994">
    <property type="entry name" value="P_trefoil_chordata"/>
</dbReference>
<dbReference type="SUPFAM" id="SSF57492">
    <property type="entry name" value="Trefoil"/>
    <property type="match status" value="4"/>
</dbReference>
<dbReference type="Gene3D" id="4.10.110.10">
    <property type="entry name" value="Spasmolytic Protein, domain 1"/>
    <property type="match status" value="4"/>
</dbReference>
<evidence type="ECO:0000313" key="7">
    <source>
        <dbReference type="Proteomes" id="UP001159405"/>
    </source>
</evidence>
<evidence type="ECO:0000313" key="6">
    <source>
        <dbReference type="EMBL" id="CAH3189909.1"/>
    </source>
</evidence>
<dbReference type="InterPro" id="IPR017957">
    <property type="entry name" value="P_trefoil_CS"/>
</dbReference>
<keyword evidence="3 4" id="KW-1015">Disulfide bond</keyword>
<dbReference type="PROSITE" id="PS00025">
    <property type="entry name" value="P_TREFOIL_1"/>
    <property type="match status" value="1"/>
</dbReference>
<comment type="caution">
    <text evidence="4">Lacks conserved residue(s) required for the propagation of feature annotation.</text>
</comment>
<feature type="disulfide bond" evidence="4">
    <location>
        <begin position="151"/>
        <end position="177"/>
    </location>
</feature>
<feature type="disulfide bond" evidence="4">
    <location>
        <begin position="54"/>
        <end position="80"/>
    </location>
</feature>
<feature type="domain" description="P-type" evidence="5">
    <location>
        <begin position="2"/>
        <end position="45"/>
    </location>
</feature>
<comment type="subcellular location">
    <subcellularLocation>
        <location evidence="1">Secreted</location>
    </subcellularLocation>
</comment>
<accession>A0ABN8SEC2</accession>